<comment type="similarity">
    <text evidence="2">Belongs to the MscS (TC 1.A.23) family.</text>
</comment>
<evidence type="ECO:0000256" key="5">
    <source>
        <dbReference type="ARBA" id="ARBA00022989"/>
    </source>
</evidence>
<evidence type="ECO:0000313" key="11">
    <source>
        <dbReference type="EMBL" id="SDK88143.1"/>
    </source>
</evidence>
<dbReference type="FunFam" id="1.10.287.1260:FF:000005">
    <property type="entry name" value="Mechanosensitive ion channel family protein"/>
    <property type="match status" value="1"/>
</dbReference>
<name>A0A1G9FIZ9_ACTMZ</name>
<evidence type="ECO:0000259" key="9">
    <source>
        <dbReference type="Pfam" id="PF21082"/>
    </source>
</evidence>
<keyword evidence="6 7" id="KW-0472">Membrane</keyword>
<organism evidence="11 12">
    <name type="scientific">Actinopolyspora mzabensis</name>
    <dbReference type="NCBI Taxonomy" id="995066"/>
    <lineage>
        <taxon>Bacteria</taxon>
        <taxon>Bacillati</taxon>
        <taxon>Actinomycetota</taxon>
        <taxon>Actinomycetes</taxon>
        <taxon>Actinopolysporales</taxon>
        <taxon>Actinopolysporaceae</taxon>
        <taxon>Actinopolyspora</taxon>
    </lineage>
</organism>
<dbReference type="PANTHER" id="PTHR30460:SF0">
    <property type="entry name" value="MODERATE CONDUCTANCE MECHANOSENSITIVE CHANNEL YBIO"/>
    <property type="match status" value="1"/>
</dbReference>
<gene>
    <name evidence="11" type="ORF">SAMN04487820_11557</name>
</gene>
<dbReference type="Pfam" id="PF00924">
    <property type="entry name" value="MS_channel_2nd"/>
    <property type="match status" value="1"/>
</dbReference>
<dbReference type="InterPro" id="IPR006685">
    <property type="entry name" value="MscS_channel_2nd"/>
</dbReference>
<feature type="transmembrane region" description="Helical" evidence="7">
    <location>
        <begin position="133"/>
        <end position="155"/>
    </location>
</feature>
<dbReference type="InterPro" id="IPR011014">
    <property type="entry name" value="MscS_channel_TM-2"/>
</dbReference>
<dbReference type="SUPFAM" id="SSF50182">
    <property type="entry name" value="Sm-like ribonucleoproteins"/>
    <property type="match status" value="1"/>
</dbReference>
<feature type="domain" description="Mechanosensitive ion channel MscS" evidence="8">
    <location>
        <begin position="154"/>
        <end position="217"/>
    </location>
</feature>
<keyword evidence="4 7" id="KW-0812">Transmembrane</keyword>
<evidence type="ECO:0000256" key="7">
    <source>
        <dbReference type="SAM" id="Phobius"/>
    </source>
</evidence>
<dbReference type="SUPFAM" id="SSF82861">
    <property type="entry name" value="Mechanosensitive channel protein MscS (YggB), transmembrane region"/>
    <property type="match status" value="1"/>
</dbReference>
<dbReference type="InterPro" id="IPR049142">
    <property type="entry name" value="MS_channel_1st"/>
</dbReference>
<dbReference type="InterPro" id="IPR045276">
    <property type="entry name" value="YbiO_bact"/>
</dbReference>
<dbReference type="Gene3D" id="3.30.70.100">
    <property type="match status" value="1"/>
</dbReference>
<feature type="transmembrane region" description="Helical" evidence="7">
    <location>
        <begin position="107"/>
        <end position="127"/>
    </location>
</feature>
<evidence type="ECO:0000256" key="4">
    <source>
        <dbReference type="ARBA" id="ARBA00022692"/>
    </source>
</evidence>
<dbReference type="FunFam" id="2.30.30.60:FF:000001">
    <property type="entry name" value="MscS Mechanosensitive ion channel"/>
    <property type="match status" value="1"/>
</dbReference>
<evidence type="ECO:0000256" key="1">
    <source>
        <dbReference type="ARBA" id="ARBA00004651"/>
    </source>
</evidence>
<evidence type="ECO:0000256" key="2">
    <source>
        <dbReference type="ARBA" id="ARBA00008017"/>
    </source>
</evidence>
<evidence type="ECO:0000259" key="10">
    <source>
        <dbReference type="Pfam" id="PF21088"/>
    </source>
</evidence>
<dbReference type="SUPFAM" id="SSF82689">
    <property type="entry name" value="Mechanosensitive channel protein MscS (YggB), C-terminal domain"/>
    <property type="match status" value="1"/>
</dbReference>
<dbReference type="InterPro" id="IPR010920">
    <property type="entry name" value="LSM_dom_sf"/>
</dbReference>
<sequence>MLIAANATTRFAAAPAASVTDPVVNWFNDNSGALFSGFVNVVIILLVAVVLRAVLGRVITQGVRRMVSSHQRINQATARAGNLVGRNGAETDNAGERQQQRAQTIGSVLRSVATTIVFGVAFVMILGEFGINLAPILASAGVLGLAIGFGAQSLVKDFLSGVFMMVEDQYGVGDVIDAGDAVGTVEAVTLRITKIRDLNGGLWYVRNGEIMRVCNMNQDWANAVIELPLDYSVDIAHAERVIESTIGDFAANSEFSSKILEKPDLNGVIGIGNGSVTVRIIVKVKPGEQWALGRALRARLKHSFDQSGVRVAYPVLPTNGTGAVKQG</sequence>
<dbReference type="RefSeq" id="WP_092632461.1">
    <property type="nucleotide sequence ID" value="NZ_FNFM01000015.1"/>
</dbReference>
<dbReference type="InterPro" id="IPR011066">
    <property type="entry name" value="MscS_channel_C_sf"/>
</dbReference>
<evidence type="ECO:0000256" key="3">
    <source>
        <dbReference type="ARBA" id="ARBA00022475"/>
    </source>
</evidence>
<comment type="subcellular location">
    <subcellularLocation>
        <location evidence="1">Cell membrane</location>
        <topology evidence="1">Multi-pass membrane protein</topology>
    </subcellularLocation>
</comment>
<keyword evidence="3" id="KW-1003">Cell membrane</keyword>
<feature type="domain" description="Mechanosensitive ion channel transmembrane helices 2/3" evidence="10">
    <location>
        <begin position="116"/>
        <end position="152"/>
    </location>
</feature>
<feature type="transmembrane region" description="Helical" evidence="7">
    <location>
        <begin position="34"/>
        <end position="55"/>
    </location>
</feature>
<dbReference type="GO" id="GO:0005886">
    <property type="term" value="C:plasma membrane"/>
    <property type="evidence" value="ECO:0007669"/>
    <property type="project" value="UniProtKB-SubCell"/>
</dbReference>
<dbReference type="InterPro" id="IPR049278">
    <property type="entry name" value="MS_channel_C"/>
</dbReference>
<dbReference type="Gene3D" id="1.10.287.1260">
    <property type="match status" value="1"/>
</dbReference>
<reference evidence="12" key="1">
    <citation type="submission" date="2016-10" db="EMBL/GenBank/DDBJ databases">
        <authorList>
            <person name="Varghese N."/>
            <person name="Submissions S."/>
        </authorList>
    </citation>
    <scope>NUCLEOTIDE SEQUENCE [LARGE SCALE GENOMIC DNA]</scope>
    <source>
        <strain evidence="12">DSM 45460</strain>
    </source>
</reference>
<dbReference type="Pfam" id="PF21088">
    <property type="entry name" value="MS_channel_1st"/>
    <property type="match status" value="1"/>
</dbReference>
<proteinExistence type="inferred from homology"/>
<feature type="domain" description="Mechanosensitive ion channel MscS C-terminal" evidence="9">
    <location>
        <begin position="224"/>
        <end position="310"/>
    </location>
</feature>
<dbReference type="InterPro" id="IPR023408">
    <property type="entry name" value="MscS_beta-dom_sf"/>
</dbReference>
<keyword evidence="5 7" id="KW-1133">Transmembrane helix</keyword>
<evidence type="ECO:0000256" key="6">
    <source>
        <dbReference type="ARBA" id="ARBA00023136"/>
    </source>
</evidence>
<dbReference type="OrthoDB" id="4638917at2"/>
<dbReference type="GO" id="GO:0008381">
    <property type="term" value="F:mechanosensitive monoatomic ion channel activity"/>
    <property type="evidence" value="ECO:0007669"/>
    <property type="project" value="InterPro"/>
</dbReference>
<evidence type="ECO:0000313" key="12">
    <source>
        <dbReference type="Proteomes" id="UP000199213"/>
    </source>
</evidence>
<dbReference type="Pfam" id="PF21082">
    <property type="entry name" value="MS_channel_3rd"/>
    <property type="match status" value="1"/>
</dbReference>
<dbReference type="Proteomes" id="UP000199213">
    <property type="component" value="Unassembled WGS sequence"/>
</dbReference>
<protein>
    <submittedName>
        <fullName evidence="11">Small conductance mechanosensitive channel</fullName>
    </submittedName>
</protein>
<dbReference type="EMBL" id="FNFM01000015">
    <property type="protein sequence ID" value="SDK88143.1"/>
    <property type="molecule type" value="Genomic_DNA"/>
</dbReference>
<keyword evidence="12" id="KW-1185">Reference proteome</keyword>
<evidence type="ECO:0000259" key="8">
    <source>
        <dbReference type="Pfam" id="PF00924"/>
    </source>
</evidence>
<accession>A0A1G9FIZ9</accession>
<dbReference type="PANTHER" id="PTHR30460">
    <property type="entry name" value="MODERATE CONDUCTANCE MECHANOSENSITIVE CHANNEL YBIO"/>
    <property type="match status" value="1"/>
</dbReference>
<dbReference type="Gene3D" id="2.30.30.60">
    <property type="match status" value="1"/>
</dbReference>
<dbReference type="AlphaFoldDB" id="A0A1G9FIZ9"/>